<evidence type="ECO:0000313" key="3">
    <source>
        <dbReference type="Proteomes" id="UP001175227"/>
    </source>
</evidence>
<gene>
    <name evidence="2" type="ORF">IW261DRAFT_922924</name>
</gene>
<protein>
    <submittedName>
        <fullName evidence="2">Uncharacterized protein</fullName>
    </submittedName>
</protein>
<dbReference type="EMBL" id="JAUEPR010000058">
    <property type="protein sequence ID" value="KAK0470862.1"/>
    <property type="molecule type" value="Genomic_DNA"/>
</dbReference>
<keyword evidence="1" id="KW-1133">Transmembrane helix</keyword>
<keyword evidence="3" id="KW-1185">Reference proteome</keyword>
<proteinExistence type="predicted"/>
<keyword evidence="1" id="KW-0812">Transmembrane</keyword>
<name>A0AA39TUY6_9AGAR</name>
<feature type="transmembrane region" description="Helical" evidence="1">
    <location>
        <begin position="20"/>
        <end position="41"/>
    </location>
</feature>
<accession>A0AA39TUY6</accession>
<sequence length="201" mass="22195">MGWFKRLILVCRSFPQLAPLLSLITSFSFSIVAVILLDVSLSSMGCCITGRRTSSTLAFMRASTSLVSNPMHVHSDIRSPISMTTPPNQCSFSTCTRGRKIAVGDGDTGRGRVLACAHGVERRSHRSLSCGACHHYHSPGQQLALCQVSQLCRILLGRNWDIPFSQADFFRILYTACYEKRSSMTNPLSEGFLLIEMEADN</sequence>
<dbReference type="Proteomes" id="UP001175227">
    <property type="component" value="Unassembled WGS sequence"/>
</dbReference>
<dbReference type="AlphaFoldDB" id="A0AA39TUY6"/>
<evidence type="ECO:0000256" key="1">
    <source>
        <dbReference type="SAM" id="Phobius"/>
    </source>
</evidence>
<keyword evidence="1" id="KW-0472">Membrane</keyword>
<comment type="caution">
    <text evidence="2">The sequence shown here is derived from an EMBL/GenBank/DDBJ whole genome shotgun (WGS) entry which is preliminary data.</text>
</comment>
<reference evidence="2" key="1">
    <citation type="submission" date="2023-06" db="EMBL/GenBank/DDBJ databases">
        <authorList>
            <consortium name="Lawrence Berkeley National Laboratory"/>
            <person name="Ahrendt S."/>
            <person name="Sahu N."/>
            <person name="Indic B."/>
            <person name="Wong-Bajracharya J."/>
            <person name="Merenyi Z."/>
            <person name="Ke H.-M."/>
            <person name="Monk M."/>
            <person name="Kocsube S."/>
            <person name="Drula E."/>
            <person name="Lipzen A."/>
            <person name="Balint B."/>
            <person name="Henrissat B."/>
            <person name="Andreopoulos B."/>
            <person name="Martin F.M."/>
            <person name="Harder C.B."/>
            <person name="Rigling D."/>
            <person name="Ford K.L."/>
            <person name="Foster G.D."/>
            <person name="Pangilinan J."/>
            <person name="Papanicolaou A."/>
            <person name="Barry K."/>
            <person name="LaButti K."/>
            <person name="Viragh M."/>
            <person name="Koriabine M."/>
            <person name="Yan M."/>
            <person name="Riley R."/>
            <person name="Champramary S."/>
            <person name="Plett K.L."/>
            <person name="Tsai I.J."/>
            <person name="Slot J."/>
            <person name="Sipos G."/>
            <person name="Plett J."/>
            <person name="Nagy L.G."/>
            <person name="Grigoriev I.V."/>
        </authorList>
    </citation>
    <scope>NUCLEOTIDE SEQUENCE</scope>
    <source>
        <strain evidence="2">ICMP 16352</strain>
    </source>
</reference>
<organism evidence="2 3">
    <name type="scientific">Armillaria novae-zelandiae</name>
    <dbReference type="NCBI Taxonomy" id="153914"/>
    <lineage>
        <taxon>Eukaryota</taxon>
        <taxon>Fungi</taxon>
        <taxon>Dikarya</taxon>
        <taxon>Basidiomycota</taxon>
        <taxon>Agaricomycotina</taxon>
        <taxon>Agaricomycetes</taxon>
        <taxon>Agaricomycetidae</taxon>
        <taxon>Agaricales</taxon>
        <taxon>Marasmiineae</taxon>
        <taxon>Physalacriaceae</taxon>
        <taxon>Armillaria</taxon>
    </lineage>
</organism>
<evidence type="ECO:0000313" key="2">
    <source>
        <dbReference type="EMBL" id="KAK0470862.1"/>
    </source>
</evidence>